<proteinExistence type="predicted"/>
<organism evidence="1 2">
    <name type="scientific">Longimycelium tulufanense</name>
    <dbReference type="NCBI Taxonomy" id="907463"/>
    <lineage>
        <taxon>Bacteria</taxon>
        <taxon>Bacillati</taxon>
        <taxon>Actinomycetota</taxon>
        <taxon>Actinomycetes</taxon>
        <taxon>Pseudonocardiales</taxon>
        <taxon>Pseudonocardiaceae</taxon>
        <taxon>Longimycelium</taxon>
    </lineage>
</organism>
<dbReference type="PANTHER" id="PTHR30087">
    <property type="entry name" value="INNER MEMBRANE PROTEIN"/>
    <property type="match status" value="1"/>
</dbReference>
<sequence>MPDDGSGPVLLSACLAGVPCRYDGVAKTVEGCRAAAERDEAVPVCPELLGGLRTPRRPAEIDGGDGDDVLDGRARVVDDEGTDVTAEYVAGAHRALEIARRHGADVAVLHDRSPSCGSDAIYDGTFTGRTTSGQGVTAALLRRHGITVRPPA</sequence>
<name>A0A8J3CAV0_9PSEU</name>
<reference evidence="1" key="1">
    <citation type="journal article" date="2014" name="Int. J. Syst. Evol. Microbiol.">
        <title>Complete genome sequence of Corynebacterium casei LMG S-19264T (=DSM 44701T), isolated from a smear-ripened cheese.</title>
        <authorList>
            <consortium name="US DOE Joint Genome Institute (JGI-PGF)"/>
            <person name="Walter F."/>
            <person name="Albersmeier A."/>
            <person name="Kalinowski J."/>
            <person name="Ruckert C."/>
        </authorList>
    </citation>
    <scope>NUCLEOTIDE SEQUENCE</scope>
    <source>
        <strain evidence="1">CGMCC 4.5737</strain>
    </source>
</reference>
<dbReference type="RefSeq" id="WP_189054549.1">
    <property type="nucleotide sequence ID" value="NZ_BMMK01000003.1"/>
</dbReference>
<evidence type="ECO:0008006" key="3">
    <source>
        <dbReference type="Google" id="ProtNLM"/>
    </source>
</evidence>
<evidence type="ECO:0000313" key="1">
    <source>
        <dbReference type="EMBL" id="GGM41843.1"/>
    </source>
</evidence>
<dbReference type="Proteomes" id="UP000637578">
    <property type="component" value="Unassembled WGS sequence"/>
</dbReference>
<comment type="caution">
    <text evidence="1">The sequence shown here is derived from an EMBL/GenBank/DDBJ whole genome shotgun (WGS) entry which is preliminary data.</text>
</comment>
<dbReference type="PANTHER" id="PTHR30087:SF1">
    <property type="entry name" value="HYPOTHETICAL CYTOSOLIC PROTEIN"/>
    <property type="match status" value="1"/>
</dbReference>
<keyword evidence="2" id="KW-1185">Reference proteome</keyword>
<gene>
    <name evidence="1" type="ORF">GCM10012275_11020</name>
</gene>
<dbReference type="EMBL" id="BMMK01000003">
    <property type="protein sequence ID" value="GGM41843.1"/>
    <property type="molecule type" value="Genomic_DNA"/>
</dbReference>
<dbReference type="InterPro" id="IPR007553">
    <property type="entry name" value="2-thiour_desulf"/>
</dbReference>
<accession>A0A8J3CAV0</accession>
<reference evidence="1" key="2">
    <citation type="submission" date="2020-09" db="EMBL/GenBank/DDBJ databases">
        <authorList>
            <person name="Sun Q."/>
            <person name="Zhou Y."/>
        </authorList>
    </citation>
    <scope>NUCLEOTIDE SEQUENCE</scope>
    <source>
        <strain evidence="1">CGMCC 4.5737</strain>
    </source>
</reference>
<dbReference type="Pfam" id="PF04463">
    <property type="entry name" value="2-thiour_desulf"/>
    <property type="match status" value="1"/>
</dbReference>
<protein>
    <recommendedName>
        <fullName evidence="3">DUF523 domain-containing protein</fullName>
    </recommendedName>
</protein>
<dbReference type="AlphaFoldDB" id="A0A8J3CAV0"/>
<evidence type="ECO:0000313" key="2">
    <source>
        <dbReference type="Proteomes" id="UP000637578"/>
    </source>
</evidence>